<accession>A0ABW3D4Z3</accession>
<keyword evidence="1" id="KW-0805">Transcription regulation</keyword>
<dbReference type="EMBL" id="JBHTIU010000003">
    <property type="protein sequence ID" value="MFD0867734.1"/>
    <property type="molecule type" value="Genomic_DNA"/>
</dbReference>
<dbReference type="SMART" id="SM00895">
    <property type="entry name" value="FCD"/>
    <property type="match status" value="1"/>
</dbReference>
<evidence type="ECO:0000313" key="6">
    <source>
        <dbReference type="Proteomes" id="UP001597120"/>
    </source>
</evidence>
<evidence type="ECO:0000256" key="1">
    <source>
        <dbReference type="ARBA" id="ARBA00023015"/>
    </source>
</evidence>
<keyword evidence="6" id="KW-1185">Reference proteome</keyword>
<dbReference type="InterPro" id="IPR036388">
    <property type="entry name" value="WH-like_DNA-bd_sf"/>
</dbReference>
<dbReference type="CDD" id="cd07377">
    <property type="entry name" value="WHTH_GntR"/>
    <property type="match status" value="1"/>
</dbReference>
<dbReference type="SUPFAM" id="SSF46785">
    <property type="entry name" value="Winged helix' DNA-binding domain"/>
    <property type="match status" value="1"/>
</dbReference>
<dbReference type="InterPro" id="IPR008920">
    <property type="entry name" value="TF_FadR/GntR_C"/>
</dbReference>
<dbReference type="Gene3D" id="1.20.120.530">
    <property type="entry name" value="GntR ligand-binding domain-like"/>
    <property type="match status" value="1"/>
</dbReference>
<dbReference type="RefSeq" id="WP_379285548.1">
    <property type="nucleotide sequence ID" value="NZ_JBHTIU010000003.1"/>
</dbReference>
<evidence type="ECO:0000259" key="4">
    <source>
        <dbReference type="PROSITE" id="PS50949"/>
    </source>
</evidence>
<reference evidence="6" key="1">
    <citation type="journal article" date="2019" name="Int. J. Syst. Evol. Microbiol.">
        <title>The Global Catalogue of Microorganisms (GCM) 10K type strain sequencing project: providing services to taxonomists for standard genome sequencing and annotation.</title>
        <authorList>
            <consortium name="The Broad Institute Genomics Platform"/>
            <consortium name="The Broad Institute Genome Sequencing Center for Infectious Disease"/>
            <person name="Wu L."/>
            <person name="Ma J."/>
        </authorList>
    </citation>
    <scope>NUCLEOTIDE SEQUENCE [LARGE SCALE GENOMIC DNA]</scope>
    <source>
        <strain evidence="6">CCUG 57263</strain>
    </source>
</reference>
<comment type="caution">
    <text evidence="5">The sequence shown here is derived from an EMBL/GenBank/DDBJ whole genome shotgun (WGS) entry which is preliminary data.</text>
</comment>
<sequence>MSVKQVKAQKSYEIVMDDIHSRIRSGELKPGERLPSVVDLAADYGVGRSTLREALSALKAMGFLEIRQGGGTFVSQTLPAGDESGSVQGGFPALFHQADSLKEMMEVRKVLETGCATLAARYRTGDDLAELSAIMRSMKENAGDDRKEEEADIRFHLAIAKASHNSLLLQMMESLTHKLEETIKETRQLWFYGERATANRLVKEHQDIYEAILRQQETTASRRMLEHLSKVEKVLSKLF</sequence>
<dbReference type="InterPro" id="IPR000524">
    <property type="entry name" value="Tscrpt_reg_HTH_GntR"/>
</dbReference>
<dbReference type="SUPFAM" id="SSF48008">
    <property type="entry name" value="GntR ligand-binding domain-like"/>
    <property type="match status" value="1"/>
</dbReference>
<dbReference type="Proteomes" id="UP001597120">
    <property type="component" value="Unassembled WGS sequence"/>
</dbReference>
<dbReference type="Pfam" id="PF07729">
    <property type="entry name" value="FCD"/>
    <property type="match status" value="1"/>
</dbReference>
<dbReference type="SMART" id="SM00345">
    <property type="entry name" value="HTH_GNTR"/>
    <property type="match status" value="1"/>
</dbReference>
<protein>
    <submittedName>
        <fullName evidence="5">FadR/GntR family transcriptional regulator</fullName>
    </submittedName>
</protein>
<dbReference type="PROSITE" id="PS50949">
    <property type="entry name" value="HTH_GNTR"/>
    <property type="match status" value="1"/>
</dbReference>
<evidence type="ECO:0000256" key="2">
    <source>
        <dbReference type="ARBA" id="ARBA00023125"/>
    </source>
</evidence>
<dbReference type="InterPro" id="IPR036390">
    <property type="entry name" value="WH_DNA-bd_sf"/>
</dbReference>
<evidence type="ECO:0000313" key="5">
    <source>
        <dbReference type="EMBL" id="MFD0867734.1"/>
    </source>
</evidence>
<keyword evidence="2" id="KW-0238">DNA-binding</keyword>
<dbReference type="InterPro" id="IPR011711">
    <property type="entry name" value="GntR_C"/>
</dbReference>
<dbReference type="Pfam" id="PF00392">
    <property type="entry name" value="GntR"/>
    <property type="match status" value="1"/>
</dbReference>
<keyword evidence="3" id="KW-0804">Transcription</keyword>
<dbReference type="PRINTS" id="PR00035">
    <property type="entry name" value="HTHGNTR"/>
</dbReference>
<proteinExistence type="predicted"/>
<organism evidence="5 6">
    <name type="scientific">Paenibacillus residui</name>
    <dbReference type="NCBI Taxonomy" id="629724"/>
    <lineage>
        <taxon>Bacteria</taxon>
        <taxon>Bacillati</taxon>
        <taxon>Bacillota</taxon>
        <taxon>Bacilli</taxon>
        <taxon>Bacillales</taxon>
        <taxon>Paenibacillaceae</taxon>
        <taxon>Paenibacillus</taxon>
    </lineage>
</organism>
<dbReference type="PANTHER" id="PTHR43537">
    <property type="entry name" value="TRANSCRIPTIONAL REGULATOR, GNTR FAMILY"/>
    <property type="match status" value="1"/>
</dbReference>
<feature type="domain" description="HTH gntR-type" evidence="4">
    <location>
        <begin position="9"/>
        <end position="77"/>
    </location>
</feature>
<dbReference type="PANTHER" id="PTHR43537:SF5">
    <property type="entry name" value="UXU OPERON TRANSCRIPTIONAL REGULATOR"/>
    <property type="match status" value="1"/>
</dbReference>
<name>A0ABW3D4Z3_9BACL</name>
<dbReference type="Gene3D" id="1.10.10.10">
    <property type="entry name" value="Winged helix-like DNA-binding domain superfamily/Winged helix DNA-binding domain"/>
    <property type="match status" value="1"/>
</dbReference>
<gene>
    <name evidence="5" type="ORF">ACFQ03_01050</name>
</gene>
<evidence type="ECO:0000256" key="3">
    <source>
        <dbReference type="ARBA" id="ARBA00023163"/>
    </source>
</evidence>